<feature type="transmembrane region" description="Helical" evidence="2">
    <location>
        <begin position="84"/>
        <end position="103"/>
    </location>
</feature>
<reference evidence="4 5" key="1">
    <citation type="submission" date="2024-02" db="EMBL/GenBank/DDBJ databases">
        <title>Bacteria isolated from the canopy kelp, Nereocystis luetkeana.</title>
        <authorList>
            <person name="Pfister C.A."/>
            <person name="Younker I.T."/>
            <person name="Light S.H."/>
        </authorList>
    </citation>
    <scope>NUCLEOTIDE SEQUENCE [LARGE SCALE GENOMIC DNA]</scope>
    <source>
        <strain evidence="4 5">TI.2.07</strain>
    </source>
</reference>
<keyword evidence="1 2" id="KW-0812">Transmembrane</keyword>
<feature type="transmembrane region" description="Helical" evidence="2">
    <location>
        <begin position="6"/>
        <end position="31"/>
    </location>
</feature>
<evidence type="ECO:0000259" key="3">
    <source>
        <dbReference type="PROSITE" id="PS51846"/>
    </source>
</evidence>
<dbReference type="Pfam" id="PF01595">
    <property type="entry name" value="CNNM"/>
    <property type="match status" value="1"/>
</dbReference>
<dbReference type="PANTHER" id="PTHR12064">
    <property type="entry name" value="METAL TRANSPORTER CNNM"/>
    <property type="match status" value="1"/>
</dbReference>
<protein>
    <submittedName>
        <fullName evidence="4">CNNM domain-containing protein</fullName>
    </submittedName>
</protein>
<dbReference type="RefSeq" id="WP_341626831.1">
    <property type="nucleotide sequence ID" value="NZ_JBAKBA010000004.1"/>
</dbReference>
<name>A0ABU9H8R3_9GAMM</name>
<evidence type="ECO:0000256" key="1">
    <source>
        <dbReference type="PROSITE-ProRule" id="PRU01193"/>
    </source>
</evidence>
<gene>
    <name evidence="4" type="ORF">V6255_03100</name>
</gene>
<keyword evidence="5" id="KW-1185">Reference proteome</keyword>
<comment type="caution">
    <text evidence="4">The sequence shown here is derived from an EMBL/GenBank/DDBJ whole genome shotgun (WGS) entry which is preliminary data.</text>
</comment>
<dbReference type="PANTHER" id="PTHR12064:SF94">
    <property type="entry name" value="UNEXTENDED PROTEIN"/>
    <property type="match status" value="1"/>
</dbReference>
<dbReference type="InterPro" id="IPR045095">
    <property type="entry name" value="ACDP"/>
</dbReference>
<evidence type="ECO:0000313" key="4">
    <source>
        <dbReference type="EMBL" id="MEL0658118.1"/>
    </source>
</evidence>
<keyword evidence="1 2" id="KW-1133">Transmembrane helix</keyword>
<proteinExistence type="predicted"/>
<dbReference type="Proteomes" id="UP001366060">
    <property type="component" value="Unassembled WGS sequence"/>
</dbReference>
<evidence type="ECO:0000313" key="5">
    <source>
        <dbReference type="Proteomes" id="UP001366060"/>
    </source>
</evidence>
<dbReference type="EMBL" id="JBAKBA010000004">
    <property type="protein sequence ID" value="MEL0658118.1"/>
    <property type="molecule type" value="Genomic_DNA"/>
</dbReference>
<organism evidence="4 5">
    <name type="scientific">Psychromonas arctica</name>
    <dbReference type="NCBI Taxonomy" id="168275"/>
    <lineage>
        <taxon>Bacteria</taxon>
        <taxon>Pseudomonadati</taxon>
        <taxon>Pseudomonadota</taxon>
        <taxon>Gammaproteobacteria</taxon>
        <taxon>Alteromonadales</taxon>
        <taxon>Psychromonadaceae</taxon>
        <taxon>Psychromonas</taxon>
    </lineage>
</organism>
<feature type="domain" description="CNNM transmembrane" evidence="3">
    <location>
        <begin position="1"/>
        <end position="177"/>
    </location>
</feature>
<accession>A0ABU9H8R3</accession>
<keyword evidence="1 2" id="KW-0472">Membrane</keyword>
<sequence length="351" mass="39008">MSVDIIIWIAIVLCISQSAIFSGLNIALFSLSRLQLEVESTKGNIEAKKVLRLRNDSNFLLTTILWGNVGINVLLTLLSDSALAGISSFLFSTIAITIIGEITPQAYFSRNALKMGAFLSPVIRFYQVIFYPVAKPTALILDAWLGKEGITYLAESELSSIIRKHIEAEETDINHVEGIGALNFFKLDKISVIEEGEVIDPFSIIALPTKLDLPIIPEITSAPNNEFLKLMNKSGHRWVVLTNLEGDPLVVVDSDSFLRDVFFETENFDPYKHCHRPTIITDESTMLNDAIIRMKMGESVDKSFDGAIERDVLLIWGENKRIITGADIFGLLLKGIQPQVLQNNIISAIKT</sequence>
<evidence type="ECO:0000256" key="2">
    <source>
        <dbReference type="SAM" id="Phobius"/>
    </source>
</evidence>
<feature type="transmembrane region" description="Helical" evidence="2">
    <location>
        <begin position="58"/>
        <end position="78"/>
    </location>
</feature>
<dbReference type="InterPro" id="IPR002550">
    <property type="entry name" value="CNNM"/>
</dbReference>
<dbReference type="PROSITE" id="PS51846">
    <property type="entry name" value="CNNM"/>
    <property type="match status" value="1"/>
</dbReference>